<reference evidence="1 2" key="1">
    <citation type="submission" date="2013-01" db="EMBL/GenBank/DDBJ databases">
        <authorList>
            <person name="Harkins D.M."/>
            <person name="Durkin A.S."/>
            <person name="Brinkac L.M."/>
            <person name="Haft D.H."/>
            <person name="Selengut J.D."/>
            <person name="Sanka R."/>
            <person name="DePew J."/>
            <person name="Purushe J."/>
            <person name="Matthias M.A."/>
            <person name="Vinetz J.M."/>
            <person name="Sutton G.G."/>
            <person name="Nierman W.C."/>
            <person name="Fouts D.E."/>
        </authorList>
    </citation>
    <scope>NUCLEOTIDE SEQUENCE [LARGE SCALE GENOMIC DNA]</scope>
    <source>
        <strain evidence="1 2">ZUN179</strain>
    </source>
</reference>
<dbReference type="EMBL" id="AHOQ02000031">
    <property type="protein sequence ID" value="EMO45309.1"/>
    <property type="molecule type" value="Genomic_DNA"/>
</dbReference>
<evidence type="ECO:0000313" key="1">
    <source>
        <dbReference type="EMBL" id="EMO45309.1"/>
    </source>
</evidence>
<comment type="caution">
    <text evidence="1">The sequence shown here is derived from an EMBL/GenBank/DDBJ whole genome shotgun (WGS) entry which is preliminary data.</text>
</comment>
<evidence type="ECO:0000313" key="2">
    <source>
        <dbReference type="Proteomes" id="UP000012160"/>
    </source>
</evidence>
<dbReference type="AlphaFoldDB" id="M6UW99"/>
<organism evidence="1 2">
    <name type="scientific">Leptospira santarosai str. ZUN179</name>
    <dbReference type="NCBI Taxonomy" id="1049985"/>
    <lineage>
        <taxon>Bacteria</taxon>
        <taxon>Pseudomonadati</taxon>
        <taxon>Spirochaetota</taxon>
        <taxon>Spirochaetia</taxon>
        <taxon>Leptospirales</taxon>
        <taxon>Leptospiraceae</taxon>
        <taxon>Leptospira</taxon>
    </lineage>
</organism>
<gene>
    <name evidence="1" type="ORF">LEP1GSC187_0801</name>
</gene>
<name>M6UW99_9LEPT</name>
<sequence length="60" mass="7288">MRIRTIRSNHPIKERRQQQIVPIVLFFFTIRKRCRDCERCNCYIFDSVLLCETSPENQGE</sequence>
<dbReference type="Proteomes" id="UP000012160">
    <property type="component" value="Unassembled WGS sequence"/>
</dbReference>
<accession>M6UW99</accession>
<proteinExistence type="predicted"/>
<protein>
    <submittedName>
        <fullName evidence="1">Uncharacterized protein</fullName>
    </submittedName>
</protein>